<name>A0A081NGS2_9GAMM</name>
<comment type="caution">
    <text evidence="4">The sequence shown here is derived from an EMBL/GenBank/DDBJ whole genome shotgun (WGS) entry which is preliminary data.</text>
</comment>
<dbReference type="Proteomes" id="UP000028073">
    <property type="component" value="Unassembled WGS sequence"/>
</dbReference>
<dbReference type="EMBL" id="JOKH01000003">
    <property type="protein sequence ID" value="KEQ17645.1"/>
    <property type="molecule type" value="Genomic_DNA"/>
</dbReference>
<dbReference type="AlphaFoldDB" id="A0A081NGS2"/>
<gene>
    <name evidence="4" type="ORF">GZ78_18160</name>
</gene>
<feature type="compositionally biased region" description="Basic and acidic residues" evidence="1">
    <location>
        <begin position="196"/>
        <end position="210"/>
    </location>
</feature>
<feature type="domain" description="DUF4329" evidence="3">
    <location>
        <begin position="66"/>
        <end position="175"/>
    </location>
</feature>
<protein>
    <recommendedName>
        <fullName evidence="3">DUF4329 domain-containing protein</fullName>
    </recommendedName>
</protein>
<accession>A0A081NGS2</accession>
<feature type="region of interest" description="Disordered" evidence="1">
    <location>
        <begin position="186"/>
        <end position="210"/>
    </location>
</feature>
<feature type="chain" id="PRO_5001760810" description="DUF4329 domain-containing protein" evidence="2">
    <location>
        <begin position="25"/>
        <end position="210"/>
    </location>
</feature>
<evidence type="ECO:0000256" key="1">
    <source>
        <dbReference type="SAM" id="MobiDB-lite"/>
    </source>
</evidence>
<evidence type="ECO:0000313" key="5">
    <source>
        <dbReference type="Proteomes" id="UP000028073"/>
    </source>
</evidence>
<evidence type="ECO:0000256" key="2">
    <source>
        <dbReference type="SAM" id="SignalP"/>
    </source>
</evidence>
<keyword evidence="2" id="KW-0732">Signal</keyword>
<dbReference type="Pfam" id="PF14220">
    <property type="entry name" value="DUF4329"/>
    <property type="match status" value="1"/>
</dbReference>
<reference evidence="4 5" key="1">
    <citation type="submission" date="2014-06" db="EMBL/GenBank/DDBJ databases">
        <title>Whole Genome Sequences of Three Symbiotic Endozoicomonas Bacteria.</title>
        <authorList>
            <person name="Neave M.J."/>
            <person name="Apprill A."/>
            <person name="Voolstra C.R."/>
        </authorList>
    </citation>
    <scope>NUCLEOTIDE SEQUENCE [LARGE SCALE GENOMIC DNA]</scope>
    <source>
        <strain evidence="4 5">DSM 25634</strain>
    </source>
</reference>
<proteinExistence type="predicted"/>
<dbReference type="OrthoDB" id="6199342at2"/>
<sequence>MERRTWMFIITTTIALMFSTAVKAMDPVASSSVEAPAKWKFDPQQQGQSEHGDYWISPSFVSEVAAVASACNIYNPVSIQEDREYIGAVLKHKTTNHYHYTVAAGESGEDRIHAEIVFPKEYEVIAFWHTHGAGKGSRHYFSKYDTALVQQWNKPFYLSDSSGYLKVFNPDDRIMSSYQARKVGLGHAKGSAKGNKVRDSRGETVRIRTE</sequence>
<dbReference type="InterPro" id="IPR025479">
    <property type="entry name" value="DUF4329"/>
</dbReference>
<organism evidence="4 5">
    <name type="scientific">Endozoicomonas numazuensis</name>
    <dbReference type="NCBI Taxonomy" id="1137799"/>
    <lineage>
        <taxon>Bacteria</taxon>
        <taxon>Pseudomonadati</taxon>
        <taxon>Pseudomonadota</taxon>
        <taxon>Gammaproteobacteria</taxon>
        <taxon>Oceanospirillales</taxon>
        <taxon>Endozoicomonadaceae</taxon>
        <taxon>Endozoicomonas</taxon>
    </lineage>
</organism>
<dbReference type="RefSeq" id="WP_034838145.1">
    <property type="nucleotide sequence ID" value="NZ_JOKH01000003.1"/>
</dbReference>
<keyword evidence="5" id="KW-1185">Reference proteome</keyword>
<feature type="signal peptide" evidence="2">
    <location>
        <begin position="1"/>
        <end position="24"/>
    </location>
</feature>
<evidence type="ECO:0000259" key="3">
    <source>
        <dbReference type="Pfam" id="PF14220"/>
    </source>
</evidence>
<evidence type="ECO:0000313" key="4">
    <source>
        <dbReference type="EMBL" id="KEQ17645.1"/>
    </source>
</evidence>